<proteinExistence type="predicted"/>
<dbReference type="Pfam" id="PF00240">
    <property type="entry name" value="ubiquitin"/>
    <property type="match status" value="2"/>
</dbReference>
<reference evidence="2 3" key="1">
    <citation type="submission" date="2024-10" db="EMBL/GenBank/DDBJ databases">
        <authorList>
            <person name="Kim D."/>
        </authorList>
    </citation>
    <scope>NUCLEOTIDE SEQUENCE [LARGE SCALE GENOMIC DNA]</scope>
    <source>
        <strain evidence="2">Taebaek</strain>
    </source>
</reference>
<dbReference type="Proteomes" id="UP001620645">
    <property type="component" value="Unassembled WGS sequence"/>
</dbReference>
<keyword evidence="3" id="KW-1185">Reference proteome</keyword>
<feature type="domain" description="Ubiquitin-like" evidence="1">
    <location>
        <begin position="1"/>
        <end position="71"/>
    </location>
</feature>
<dbReference type="InterPro" id="IPR000626">
    <property type="entry name" value="Ubiquitin-like_dom"/>
</dbReference>
<gene>
    <name evidence="2" type="ORF">niasHS_018083</name>
</gene>
<dbReference type="SMART" id="SM00213">
    <property type="entry name" value="UBQ"/>
    <property type="match status" value="2"/>
</dbReference>
<sequence length="229" mass="25797">MRASSASKNEGTTISVDLKSEQTVADLKQAIKKETDIPPEQQLIRHNSPSGYVLEDGETLENGGLEKADVFLSFGELEIRVHNGTEMFASRVDKTDTVATLKKAIKEKFGIPSEKQTLRLNNTFGLALEDAKTMEEYGIKDGQTILWSLGEFQIKLKYVEVNAEYTVKIVKEKIKAIIGQLCEHFNRKETEMELRKKDRDGEILDNDNETIEESGIKEEGDQVYANCSF</sequence>
<name>A0ABD2HT32_HETSC</name>
<evidence type="ECO:0000313" key="2">
    <source>
        <dbReference type="EMBL" id="KAL3069358.1"/>
    </source>
</evidence>
<dbReference type="PANTHER" id="PTHR10621">
    <property type="entry name" value="UV EXCISION REPAIR PROTEIN RAD23"/>
    <property type="match status" value="1"/>
</dbReference>
<dbReference type="CDD" id="cd17039">
    <property type="entry name" value="Ubl_ubiquitin_like"/>
    <property type="match status" value="2"/>
</dbReference>
<dbReference type="Gene3D" id="3.10.20.90">
    <property type="entry name" value="Phosphatidylinositol 3-kinase Catalytic Subunit, Chain A, domain 1"/>
    <property type="match status" value="2"/>
</dbReference>
<accession>A0ABD2HT32</accession>
<organism evidence="2 3">
    <name type="scientific">Heterodera schachtii</name>
    <name type="common">Sugarbeet cyst nematode worm</name>
    <name type="synonym">Tylenchus schachtii</name>
    <dbReference type="NCBI Taxonomy" id="97005"/>
    <lineage>
        <taxon>Eukaryota</taxon>
        <taxon>Metazoa</taxon>
        <taxon>Ecdysozoa</taxon>
        <taxon>Nematoda</taxon>
        <taxon>Chromadorea</taxon>
        <taxon>Rhabditida</taxon>
        <taxon>Tylenchina</taxon>
        <taxon>Tylenchomorpha</taxon>
        <taxon>Tylenchoidea</taxon>
        <taxon>Heteroderidae</taxon>
        <taxon>Heteroderinae</taxon>
        <taxon>Heterodera</taxon>
    </lineage>
</organism>
<dbReference type="PROSITE" id="PS50053">
    <property type="entry name" value="UBIQUITIN_2"/>
    <property type="match status" value="2"/>
</dbReference>
<dbReference type="PANTHER" id="PTHR10621:SF0">
    <property type="entry name" value="UV EXCISION REPAIR PROTEIN RAD23"/>
    <property type="match status" value="1"/>
</dbReference>
<dbReference type="AlphaFoldDB" id="A0ABD2HT32"/>
<dbReference type="EMBL" id="JBICCN010000429">
    <property type="protein sequence ID" value="KAL3069358.1"/>
    <property type="molecule type" value="Genomic_DNA"/>
</dbReference>
<evidence type="ECO:0000313" key="3">
    <source>
        <dbReference type="Proteomes" id="UP001620645"/>
    </source>
</evidence>
<evidence type="ECO:0000259" key="1">
    <source>
        <dbReference type="PROSITE" id="PS50053"/>
    </source>
</evidence>
<dbReference type="SUPFAM" id="SSF54236">
    <property type="entry name" value="Ubiquitin-like"/>
    <property type="match status" value="2"/>
</dbReference>
<comment type="caution">
    <text evidence="2">The sequence shown here is derived from an EMBL/GenBank/DDBJ whole genome shotgun (WGS) entry which is preliminary data.</text>
</comment>
<protein>
    <recommendedName>
        <fullName evidence="1">Ubiquitin-like domain-containing protein</fullName>
    </recommendedName>
</protein>
<feature type="domain" description="Ubiquitin-like" evidence="1">
    <location>
        <begin position="75"/>
        <end position="145"/>
    </location>
</feature>
<dbReference type="InterPro" id="IPR029071">
    <property type="entry name" value="Ubiquitin-like_domsf"/>
</dbReference>